<dbReference type="AlphaFoldDB" id="A0A916U5B8"/>
<dbReference type="Proteomes" id="UP000651668">
    <property type="component" value="Unassembled WGS sequence"/>
</dbReference>
<keyword evidence="3" id="KW-1185">Reference proteome</keyword>
<dbReference type="PANTHER" id="PTHR43245:SF58">
    <property type="entry name" value="BLL5923 PROTEIN"/>
    <property type="match status" value="1"/>
</dbReference>
<feature type="domain" description="NAD-dependent epimerase/dehydratase" evidence="1">
    <location>
        <begin position="5"/>
        <end position="225"/>
    </location>
</feature>
<sequence>MQKKVLITGASGFVGYHLIAQAVAAGYAVVAAVRGSSAVDHLKGFDITYTQLNYADVDALHKNILEHGYDYIIHASGTTKAKTLADYNLVNAEYSRNLALASIGTPVKKFVFVSSLAAIGPLTSVGGSISASQTPTPVTSYGASKLQAEQYLKAIDGLPLLVIRPTAVYGPREKDIFILFTSINKGLEPYIGRFDQQLSFVYVKDLAAVIILALASTLTHQSYNISDGQGYDRYALADYAKAQLSKKTFKFHIPLPIVRFLATALDALYANSKATPALNKEKLAELTAVNWVCDIEKAKMELGYQPKYDLKAGLSETMKWYRDNKWL</sequence>
<dbReference type="InterPro" id="IPR050177">
    <property type="entry name" value="Lipid_A_modif_metabolic_enz"/>
</dbReference>
<reference evidence="2" key="2">
    <citation type="submission" date="2020-09" db="EMBL/GenBank/DDBJ databases">
        <authorList>
            <person name="Sun Q."/>
            <person name="Zhou Y."/>
        </authorList>
    </citation>
    <scope>NUCLEOTIDE SEQUENCE</scope>
    <source>
        <strain evidence="2">CGMCC 1.15343</strain>
    </source>
</reference>
<accession>A0A916U5B8</accession>
<reference evidence="2" key="1">
    <citation type="journal article" date="2014" name="Int. J. Syst. Evol. Microbiol.">
        <title>Complete genome sequence of Corynebacterium casei LMG S-19264T (=DSM 44701T), isolated from a smear-ripened cheese.</title>
        <authorList>
            <consortium name="US DOE Joint Genome Institute (JGI-PGF)"/>
            <person name="Walter F."/>
            <person name="Albersmeier A."/>
            <person name="Kalinowski J."/>
            <person name="Ruckert C."/>
        </authorList>
    </citation>
    <scope>NUCLEOTIDE SEQUENCE</scope>
    <source>
        <strain evidence="2">CGMCC 1.15343</strain>
    </source>
</reference>
<evidence type="ECO:0000313" key="3">
    <source>
        <dbReference type="Proteomes" id="UP000651668"/>
    </source>
</evidence>
<dbReference type="SUPFAM" id="SSF51735">
    <property type="entry name" value="NAD(P)-binding Rossmann-fold domains"/>
    <property type="match status" value="1"/>
</dbReference>
<proteinExistence type="predicted"/>
<name>A0A916U5B8_9SPHI</name>
<protein>
    <submittedName>
        <fullName evidence="2">NAD-dependent dehydratase</fullName>
    </submittedName>
</protein>
<dbReference type="EMBL" id="BMIL01000003">
    <property type="protein sequence ID" value="GGC60413.1"/>
    <property type="molecule type" value="Genomic_DNA"/>
</dbReference>
<dbReference type="Gene3D" id="3.40.50.720">
    <property type="entry name" value="NAD(P)-binding Rossmann-like Domain"/>
    <property type="match status" value="1"/>
</dbReference>
<dbReference type="InterPro" id="IPR036291">
    <property type="entry name" value="NAD(P)-bd_dom_sf"/>
</dbReference>
<gene>
    <name evidence="2" type="ORF">GCM10011387_12540</name>
</gene>
<evidence type="ECO:0000313" key="2">
    <source>
        <dbReference type="EMBL" id="GGC60413.1"/>
    </source>
</evidence>
<dbReference type="RefSeq" id="WP_188625998.1">
    <property type="nucleotide sequence ID" value="NZ_BMIL01000003.1"/>
</dbReference>
<evidence type="ECO:0000259" key="1">
    <source>
        <dbReference type="Pfam" id="PF01370"/>
    </source>
</evidence>
<dbReference type="InterPro" id="IPR001509">
    <property type="entry name" value="Epimerase_deHydtase"/>
</dbReference>
<comment type="caution">
    <text evidence="2">The sequence shown here is derived from an EMBL/GenBank/DDBJ whole genome shotgun (WGS) entry which is preliminary data.</text>
</comment>
<organism evidence="2 3">
    <name type="scientific">Pedobacter quisquiliarum</name>
    <dbReference type="NCBI Taxonomy" id="1834438"/>
    <lineage>
        <taxon>Bacteria</taxon>
        <taxon>Pseudomonadati</taxon>
        <taxon>Bacteroidota</taxon>
        <taxon>Sphingobacteriia</taxon>
        <taxon>Sphingobacteriales</taxon>
        <taxon>Sphingobacteriaceae</taxon>
        <taxon>Pedobacter</taxon>
    </lineage>
</organism>
<dbReference type="PANTHER" id="PTHR43245">
    <property type="entry name" value="BIFUNCTIONAL POLYMYXIN RESISTANCE PROTEIN ARNA"/>
    <property type="match status" value="1"/>
</dbReference>
<dbReference type="Pfam" id="PF01370">
    <property type="entry name" value="Epimerase"/>
    <property type="match status" value="1"/>
</dbReference>